<comment type="caution">
    <text evidence="2">The sequence shown here is derived from an EMBL/GenBank/DDBJ whole genome shotgun (WGS) entry which is preliminary data.</text>
</comment>
<evidence type="ECO:0000313" key="2">
    <source>
        <dbReference type="EMBL" id="KAH7439222.1"/>
    </source>
</evidence>
<organism evidence="2 3">
    <name type="scientific">Ceratopteris richardii</name>
    <name type="common">Triangle waterfern</name>
    <dbReference type="NCBI Taxonomy" id="49495"/>
    <lineage>
        <taxon>Eukaryota</taxon>
        <taxon>Viridiplantae</taxon>
        <taxon>Streptophyta</taxon>
        <taxon>Embryophyta</taxon>
        <taxon>Tracheophyta</taxon>
        <taxon>Polypodiopsida</taxon>
        <taxon>Polypodiidae</taxon>
        <taxon>Polypodiales</taxon>
        <taxon>Pteridineae</taxon>
        <taxon>Pteridaceae</taxon>
        <taxon>Parkerioideae</taxon>
        <taxon>Ceratopteris</taxon>
    </lineage>
</organism>
<gene>
    <name evidence="2" type="ORF">KP509_04G051000</name>
</gene>
<reference evidence="2" key="1">
    <citation type="submission" date="2021-08" db="EMBL/GenBank/DDBJ databases">
        <title>WGS assembly of Ceratopteris richardii.</title>
        <authorList>
            <person name="Marchant D.B."/>
            <person name="Chen G."/>
            <person name="Jenkins J."/>
            <person name="Shu S."/>
            <person name="Leebens-Mack J."/>
            <person name="Grimwood J."/>
            <person name="Schmutz J."/>
            <person name="Soltis P."/>
            <person name="Soltis D."/>
            <person name="Chen Z.-H."/>
        </authorList>
    </citation>
    <scope>NUCLEOTIDE SEQUENCE</scope>
    <source>
        <strain evidence="2">Whitten #5841</strain>
        <tissue evidence="2">Leaf</tissue>
    </source>
</reference>
<dbReference type="Proteomes" id="UP000825935">
    <property type="component" value="Chromosome 4"/>
</dbReference>
<sequence length="116" mass="12740">MEMTKGDDDGGIHNGDTNWGGGVQQVRTLEACLHIWSQSTSVQAARKYVQAGAMDLRSSRAKEEKKKIGMRMTQKGKESSVFPRHLPTSTRSRICRRVVCLSSSSSNPVSRGESSI</sequence>
<proteinExistence type="predicted"/>
<dbReference type="EMBL" id="CM035409">
    <property type="protein sequence ID" value="KAH7439222.1"/>
    <property type="molecule type" value="Genomic_DNA"/>
</dbReference>
<feature type="region of interest" description="Disordered" evidence="1">
    <location>
        <begin position="59"/>
        <end position="87"/>
    </location>
</feature>
<accession>A0A8T2UVC3</accession>
<feature type="compositionally biased region" description="Basic and acidic residues" evidence="1">
    <location>
        <begin position="1"/>
        <end position="11"/>
    </location>
</feature>
<evidence type="ECO:0000256" key="1">
    <source>
        <dbReference type="SAM" id="MobiDB-lite"/>
    </source>
</evidence>
<protein>
    <submittedName>
        <fullName evidence="2">Uncharacterized protein</fullName>
    </submittedName>
</protein>
<feature type="region of interest" description="Disordered" evidence="1">
    <location>
        <begin position="1"/>
        <end position="20"/>
    </location>
</feature>
<evidence type="ECO:0000313" key="3">
    <source>
        <dbReference type="Proteomes" id="UP000825935"/>
    </source>
</evidence>
<dbReference type="AlphaFoldDB" id="A0A8T2UVC3"/>
<name>A0A8T2UVC3_CERRI</name>
<keyword evidence="3" id="KW-1185">Reference proteome</keyword>